<organism evidence="3 4">
    <name type="scientific">Malaciobacter pacificus</name>
    <dbReference type="NCBI Taxonomy" id="1080223"/>
    <lineage>
        <taxon>Bacteria</taxon>
        <taxon>Pseudomonadati</taxon>
        <taxon>Campylobacterota</taxon>
        <taxon>Epsilonproteobacteria</taxon>
        <taxon>Campylobacterales</taxon>
        <taxon>Arcobacteraceae</taxon>
        <taxon>Malaciobacter</taxon>
    </lineage>
</organism>
<evidence type="ECO:0000313" key="4">
    <source>
        <dbReference type="Proteomes" id="UP000322726"/>
    </source>
</evidence>
<evidence type="ECO:0000313" key="3">
    <source>
        <dbReference type="EMBL" id="QEP35415.1"/>
    </source>
</evidence>
<reference evidence="3" key="2">
    <citation type="submission" date="2019-09" db="EMBL/GenBank/DDBJ databases">
        <title>Taxonomic note: a critical rebuttal of the proposed division of the genus Arcobacter into six genera, emended descriptions of Arcobacter anaerophilus and the genus Arcobacter, and an assessment of genus-level boundaries for Epsilonproteobacteria using in silico genomic comparator tools.</title>
        <authorList>
            <person name="On S.L.W."/>
            <person name="Miller W.G."/>
            <person name="Biggs P."/>
            <person name="Cornelius A."/>
            <person name="Vandamme P."/>
        </authorList>
    </citation>
    <scope>NUCLEOTIDE SEQUENCE [LARGE SCALE GENOMIC DNA]</scope>
    <source>
        <strain evidence="3">LMG 26638</strain>
    </source>
</reference>
<dbReference type="InterPro" id="IPR006016">
    <property type="entry name" value="UspA"/>
</dbReference>
<accession>A0A5C2HCW8</accession>
<dbReference type="PANTHER" id="PTHR46268:SF6">
    <property type="entry name" value="UNIVERSAL STRESS PROTEIN UP12"/>
    <property type="match status" value="1"/>
</dbReference>
<dbReference type="PANTHER" id="PTHR46268">
    <property type="entry name" value="STRESS RESPONSE PROTEIN NHAX"/>
    <property type="match status" value="1"/>
</dbReference>
<dbReference type="SUPFAM" id="SSF52402">
    <property type="entry name" value="Adenine nucleotide alpha hydrolases-like"/>
    <property type="match status" value="2"/>
</dbReference>
<feature type="domain" description="UspA" evidence="2">
    <location>
        <begin position="208"/>
        <end position="280"/>
    </location>
</feature>
<sequence>MSYVLCCVDGGKYTQAIMDYAVMISNNMNLPLRLLNVVEHNHNAKQVDMSGNIGFGAKEDILEKLVNEEAKESKCAISAGKELLKSLKEQIKSQCTNEVVTSQVHGDIIENIVEFEEDTAILIIGLNSHDKELVGDNVKDIIKSIHKPVLLVNNDFVEPKKLLVAYNGSNESKKLLQATSSKPIFKKEVSRTIINLSKHESSSRELLNEAKNIYAQNGIEVDTYGARGESPVLITDYFEKEKFDVLCMGAFGHSWIKQLVLGSFTEKVLSKMKKPILLYR</sequence>
<dbReference type="RefSeq" id="WP_130234309.1">
    <property type="nucleotide sequence ID" value="NZ_BMEF01000009.1"/>
</dbReference>
<dbReference type="CDD" id="cd00293">
    <property type="entry name" value="USP-like"/>
    <property type="match status" value="2"/>
</dbReference>
<reference evidence="3" key="1">
    <citation type="submission" date="2019-09" db="EMBL/GenBank/DDBJ databases">
        <title>Complete genome sequencing of four Arcobacter species reveals a diverse suite of mobile elements.</title>
        <authorList>
            <person name="Miller W.G."/>
            <person name="Yee E."/>
            <person name="Bono J.L."/>
        </authorList>
    </citation>
    <scope>NUCLEOTIDE SEQUENCE [LARGE SCALE GENOMIC DNA]</scope>
    <source>
        <strain evidence="3">LMG 26638</strain>
    </source>
</reference>
<name>A0A5C2HCW8_9BACT</name>
<dbReference type="OrthoDB" id="9804721at2"/>
<keyword evidence="4" id="KW-1185">Reference proteome</keyword>
<proteinExistence type="inferred from homology"/>
<dbReference type="AlphaFoldDB" id="A0A5C2HCW8"/>
<dbReference type="Proteomes" id="UP000322726">
    <property type="component" value="Chromosome"/>
</dbReference>
<feature type="domain" description="UspA" evidence="2">
    <location>
        <begin position="4"/>
        <end position="152"/>
    </location>
</feature>
<evidence type="ECO:0000256" key="1">
    <source>
        <dbReference type="ARBA" id="ARBA00008791"/>
    </source>
</evidence>
<dbReference type="Pfam" id="PF00582">
    <property type="entry name" value="Usp"/>
    <property type="match status" value="2"/>
</dbReference>
<dbReference type="Gene3D" id="3.40.50.12370">
    <property type="match status" value="1"/>
</dbReference>
<dbReference type="InterPro" id="IPR006015">
    <property type="entry name" value="Universal_stress_UspA"/>
</dbReference>
<dbReference type="KEGG" id="apai:APAC_2355"/>
<gene>
    <name evidence="3" type="ORF">APAC_2355</name>
</gene>
<comment type="similarity">
    <text evidence="1">Belongs to the universal stress protein A family.</text>
</comment>
<dbReference type="PRINTS" id="PR01438">
    <property type="entry name" value="UNVRSLSTRESS"/>
</dbReference>
<protein>
    <submittedName>
        <fullName evidence="3">Universal stress protein</fullName>
    </submittedName>
</protein>
<evidence type="ECO:0000259" key="2">
    <source>
        <dbReference type="Pfam" id="PF00582"/>
    </source>
</evidence>
<dbReference type="EMBL" id="CP035928">
    <property type="protein sequence ID" value="QEP35415.1"/>
    <property type="molecule type" value="Genomic_DNA"/>
</dbReference>